<keyword evidence="2" id="KW-0677">Repeat</keyword>
<dbReference type="InterPro" id="IPR033120">
    <property type="entry name" value="HOTDOG_ACOT"/>
</dbReference>
<keyword evidence="4" id="KW-0809">Transit peptide</keyword>
<comment type="similarity">
    <text evidence="1">Belongs to the acyl coenzyme A hydrolase family.</text>
</comment>
<accession>A0A2B7YPQ0</accession>
<dbReference type="Proteomes" id="UP000224634">
    <property type="component" value="Unassembled WGS sequence"/>
</dbReference>
<dbReference type="GO" id="GO:0006637">
    <property type="term" value="P:acyl-CoA metabolic process"/>
    <property type="evidence" value="ECO:0007669"/>
    <property type="project" value="TreeGrafter"/>
</dbReference>
<proteinExistence type="inferred from homology"/>
<feature type="compositionally biased region" description="Low complexity" evidence="5">
    <location>
        <begin position="357"/>
        <end position="370"/>
    </location>
</feature>
<feature type="domain" description="HotDog ACOT-type" evidence="6">
    <location>
        <begin position="82"/>
        <end position="200"/>
    </location>
</feature>
<evidence type="ECO:0000256" key="2">
    <source>
        <dbReference type="ARBA" id="ARBA00022737"/>
    </source>
</evidence>
<name>A0A2B7YPQ0_POLH7</name>
<dbReference type="CDD" id="cd03442">
    <property type="entry name" value="BFIT_BACH"/>
    <property type="match status" value="2"/>
</dbReference>
<dbReference type="InterPro" id="IPR029069">
    <property type="entry name" value="HotDog_dom_sf"/>
</dbReference>
<evidence type="ECO:0000256" key="4">
    <source>
        <dbReference type="ARBA" id="ARBA00022946"/>
    </source>
</evidence>
<comment type="caution">
    <text evidence="7">The sequence shown here is derived from an EMBL/GenBank/DDBJ whole genome shotgun (WGS) entry which is preliminary data.</text>
</comment>
<dbReference type="SUPFAM" id="SSF54637">
    <property type="entry name" value="Thioesterase/thiol ester dehydrase-isomerase"/>
    <property type="match status" value="2"/>
</dbReference>
<feature type="domain" description="HotDog ACOT-type" evidence="6">
    <location>
        <begin position="279"/>
        <end position="392"/>
    </location>
</feature>
<protein>
    <recommendedName>
        <fullName evidence="6">HotDog ACOT-type domain-containing protein</fullName>
    </recommendedName>
</protein>
<dbReference type="STRING" id="1447883.A0A2B7YPQ0"/>
<dbReference type="GO" id="GO:0005739">
    <property type="term" value="C:mitochondrion"/>
    <property type="evidence" value="ECO:0007669"/>
    <property type="project" value="TreeGrafter"/>
</dbReference>
<keyword evidence="8" id="KW-1185">Reference proteome</keyword>
<evidence type="ECO:0000256" key="3">
    <source>
        <dbReference type="ARBA" id="ARBA00022801"/>
    </source>
</evidence>
<organism evidence="7 8">
    <name type="scientific">Polytolypa hystricis (strain UAMH7299)</name>
    <dbReference type="NCBI Taxonomy" id="1447883"/>
    <lineage>
        <taxon>Eukaryota</taxon>
        <taxon>Fungi</taxon>
        <taxon>Dikarya</taxon>
        <taxon>Ascomycota</taxon>
        <taxon>Pezizomycotina</taxon>
        <taxon>Eurotiomycetes</taxon>
        <taxon>Eurotiomycetidae</taxon>
        <taxon>Onygenales</taxon>
        <taxon>Onygenales incertae sedis</taxon>
        <taxon>Polytolypa</taxon>
    </lineage>
</organism>
<dbReference type="OrthoDB" id="331699at2759"/>
<evidence type="ECO:0000256" key="5">
    <source>
        <dbReference type="SAM" id="MobiDB-lite"/>
    </source>
</evidence>
<dbReference type="Gene3D" id="3.10.129.10">
    <property type="entry name" value="Hotdog Thioesterase"/>
    <property type="match status" value="2"/>
</dbReference>
<keyword evidence="3" id="KW-0378">Hydrolase</keyword>
<evidence type="ECO:0000256" key="1">
    <source>
        <dbReference type="ARBA" id="ARBA00010458"/>
    </source>
</evidence>
<dbReference type="GO" id="GO:0047617">
    <property type="term" value="F:fatty acyl-CoA hydrolase activity"/>
    <property type="evidence" value="ECO:0007669"/>
    <property type="project" value="TreeGrafter"/>
</dbReference>
<dbReference type="PROSITE" id="PS51770">
    <property type="entry name" value="HOTDOG_ACOT"/>
    <property type="match status" value="2"/>
</dbReference>
<dbReference type="FunFam" id="3.10.129.10:FF:000038">
    <property type="entry name" value="Acyl-CoA thioester hydrolase"/>
    <property type="match status" value="1"/>
</dbReference>
<reference evidence="7 8" key="1">
    <citation type="submission" date="2017-10" db="EMBL/GenBank/DDBJ databases">
        <title>Comparative genomics in systemic dimorphic fungi from Ajellomycetaceae.</title>
        <authorList>
            <person name="Munoz J.F."/>
            <person name="Mcewen J.G."/>
            <person name="Clay O.K."/>
            <person name="Cuomo C.A."/>
        </authorList>
    </citation>
    <scope>NUCLEOTIDE SEQUENCE [LARGE SCALE GENOMIC DNA]</scope>
    <source>
        <strain evidence="7 8">UAMH7299</strain>
    </source>
</reference>
<feature type="region of interest" description="Disordered" evidence="5">
    <location>
        <begin position="357"/>
        <end position="381"/>
    </location>
</feature>
<dbReference type="PANTHER" id="PTHR12655">
    <property type="entry name" value="ACYL-COA THIOESTERASE"/>
    <property type="match status" value="1"/>
</dbReference>
<evidence type="ECO:0000313" key="7">
    <source>
        <dbReference type="EMBL" id="PGH22963.1"/>
    </source>
</evidence>
<evidence type="ECO:0000259" key="6">
    <source>
        <dbReference type="PROSITE" id="PS51770"/>
    </source>
</evidence>
<dbReference type="EMBL" id="PDNA01000031">
    <property type="protein sequence ID" value="PGH22963.1"/>
    <property type="molecule type" value="Genomic_DNA"/>
</dbReference>
<evidence type="ECO:0000313" key="8">
    <source>
        <dbReference type="Proteomes" id="UP000224634"/>
    </source>
</evidence>
<gene>
    <name evidence="7" type="ORF">AJ80_03012</name>
</gene>
<dbReference type="PANTHER" id="PTHR12655:SF0">
    <property type="entry name" value="ACYL-COENZYME A THIOESTERASE 9, MITOCHONDRIAL"/>
    <property type="match status" value="1"/>
</dbReference>
<sequence>MTVTAGMSGRRSFYSSSALATYKPVWVENRVKMPWVEALAMQQNAMAAKKKNTVKEGGGGNGGVKGKVDLTPKRMGDSYFRSILPLAQDPWLLDTYLNASGHIRLGSLLMDLDALAGVVAYKHTGDAVMTVTAAVDRIVLERPLKEICDLELSGHVTYATGRSSMEVSLKVAKAPREEEVAKPENVLITCAFTMVSLDPVTQKPVPVAPLVLETDEERALFAKGEKNYNAKRALRARSLLQQTPNDEESDLIHEMWKADVAYHNPQALVKRPSNVVNMKDTVLKTALIMQPQFRNRHNFMIFGGYLLQQTFELAFCCAAASSQTRPTFLSLDPSTFENPVPVGSVLYLKAVVSYTDATPSPQQTTTTADSSRSSGEQTQRKFTKVQVRVDSKVRDVEHASKKPTGVFNYTFLVERDIRVMPQSYSDYMIWVDARRRAQSTNESLVKGIMEENDFDGIQEGVTE</sequence>
<dbReference type="AlphaFoldDB" id="A0A2B7YPQ0"/>
<dbReference type="FunFam" id="3.10.129.10:FF:000032">
    <property type="entry name" value="Acyl-CoA thioester hydrolase"/>
    <property type="match status" value="1"/>
</dbReference>